<gene>
    <name evidence="2" type="ORF">BaRGS_00017112</name>
</gene>
<evidence type="ECO:0000313" key="2">
    <source>
        <dbReference type="EMBL" id="KAK7491659.1"/>
    </source>
</evidence>
<dbReference type="Proteomes" id="UP001519460">
    <property type="component" value="Unassembled WGS sequence"/>
</dbReference>
<evidence type="ECO:0000256" key="1">
    <source>
        <dbReference type="SAM" id="MobiDB-lite"/>
    </source>
</evidence>
<evidence type="ECO:0000313" key="3">
    <source>
        <dbReference type="Proteomes" id="UP001519460"/>
    </source>
</evidence>
<keyword evidence="3" id="KW-1185">Reference proteome</keyword>
<reference evidence="2 3" key="1">
    <citation type="journal article" date="2023" name="Sci. Data">
        <title>Genome assembly of the Korean intertidal mud-creeper Batillaria attramentaria.</title>
        <authorList>
            <person name="Patra A.K."/>
            <person name="Ho P.T."/>
            <person name="Jun S."/>
            <person name="Lee S.J."/>
            <person name="Kim Y."/>
            <person name="Won Y.J."/>
        </authorList>
    </citation>
    <scope>NUCLEOTIDE SEQUENCE [LARGE SCALE GENOMIC DNA]</scope>
    <source>
        <strain evidence="2">Wonlab-2016</strain>
    </source>
</reference>
<organism evidence="2 3">
    <name type="scientific">Batillaria attramentaria</name>
    <dbReference type="NCBI Taxonomy" id="370345"/>
    <lineage>
        <taxon>Eukaryota</taxon>
        <taxon>Metazoa</taxon>
        <taxon>Spiralia</taxon>
        <taxon>Lophotrochozoa</taxon>
        <taxon>Mollusca</taxon>
        <taxon>Gastropoda</taxon>
        <taxon>Caenogastropoda</taxon>
        <taxon>Sorbeoconcha</taxon>
        <taxon>Cerithioidea</taxon>
        <taxon>Batillariidae</taxon>
        <taxon>Batillaria</taxon>
    </lineage>
</organism>
<proteinExistence type="predicted"/>
<dbReference type="EMBL" id="JACVVK020000112">
    <property type="protein sequence ID" value="KAK7491659.1"/>
    <property type="molecule type" value="Genomic_DNA"/>
</dbReference>
<dbReference type="AlphaFoldDB" id="A0ABD0KWY6"/>
<feature type="region of interest" description="Disordered" evidence="1">
    <location>
        <begin position="194"/>
        <end position="222"/>
    </location>
</feature>
<sequence length="222" mass="24539">MQATEKHVEWRVDITCIDQESQVMLSLLILHLTASYKPSIIVTPFPQTNCLIRFTVSQINCLIRFTMLPDKLCQLYFPRDLTIDCPALPFCSARDVPHYTCAKTPIEYAGCLSVFMVCEKSALDIRTPAAPHCTALQAFSRVIGPGGHSRADRLVLFTPAGLHLHTFSVVSRKTIVDVPGSRFSESLPDPSEIFRPTDSLGRAGPAWGSHGSDRVPLSITEL</sequence>
<comment type="caution">
    <text evidence="2">The sequence shown here is derived from an EMBL/GenBank/DDBJ whole genome shotgun (WGS) entry which is preliminary data.</text>
</comment>
<name>A0ABD0KWY6_9CAEN</name>
<accession>A0ABD0KWY6</accession>
<protein>
    <submittedName>
        <fullName evidence="2">Uncharacterized protein</fullName>
    </submittedName>
</protein>